<protein>
    <submittedName>
        <fullName evidence="2">Helix-turn-helix transcriptional regulator</fullName>
    </submittedName>
</protein>
<dbReference type="Proteomes" id="UP001180531">
    <property type="component" value="Unassembled WGS sequence"/>
</dbReference>
<dbReference type="SMART" id="SM00530">
    <property type="entry name" value="HTH_XRE"/>
    <property type="match status" value="1"/>
</dbReference>
<evidence type="ECO:0000313" key="3">
    <source>
        <dbReference type="Proteomes" id="UP001180531"/>
    </source>
</evidence>
<organism evidence="2 3">
    <name type="scientific">Streptomyces hesseae</name>
    <dbReference type="NCBI Taxonomy" id="3075519"/>
    <lineage>
        <taxon>Bacteria</taxon>
        <taxon>Bacillati</taxon>
        <taxon>Actinomycetota</taxon>
        <taxon>Actinomycetes</taxon>
        <taxon>Kitasatosporales</taxon>
        <taxon>Streptomycetaceae</taxon>
        <taxon>Streptomyces</taxon>
    </lineage>
</organism>
<sequence>MTTTHTTAADRTEQVPQRREELRAFLRSRRARVRPEDVGLPGRGLRRTPGLRREEVATLAGIGVSWYTWLEQGRTINVSDSVVESIGRVLRLDHAERAYLYQLVGLKPPEEKILENSALMHELERLVDAWSPYPAYVLDRWWNFVIINESAQAVFGLRGYGQNCLISFFTDAKYRSFFANWDTLAPQVVADFRGSAAAYPDDGRFTAIASELNARSPEFAKLWDQHDVRKESNGTKAVLHPVLGEMTFDHLVLHPSSRHDLRVTVHLPREGFEARRRLERLLESQPASSLRCL</sequence>
<dbReference type="Pfam" id="PF17765">
    <property type="entry name" value="MLTR_LBD"/>
    <property type="match status" value="1"/>
</dbReference>
<gene>
    <name evidence="2" type="ORF">RM609_24175</name>
</gene>
<dbReference type="Pfam" id="PF13560">
    <property type="entry name" value="HTH_31"/>
    <property type="match status" value="1"/>
</dbReference>
<feature type="domain" description="HTH cro/C1-type" evidence="1">
    <location>
        <begin position="21"/>
        <end position="97"/>
    </location>
</feature>
<comment type="caution">
    <text evidence="2">The sequence shown here is derived from an EMBL/GenBank/DDBJ whole genome shotgun (WGS) entry which is preliminary data.</text>
</comment>
<evidence type="ECO:0000313" key="2">
    <source>
        <dbReference type="EMBL" id="MDT0452158.1"/>
    </source>
</evidence>
<evidence type="ECO:0000259" key="1">
    <source>
        <dbReference type="SMART" id="SM00530"/>
    </source>
</evidence>
<dbReference type="EMBL" id="JAVRFI010000018">
    <property type="protein sequence ID" value="MDT0452158.1"/>
    <property type="molecule type" value="Genomic_DNA"/>
</dbReference>
<dbReference type="InterPro" id="IPR041413">
    <property type="entry name" value="MLTR_LBD"/>
</dbReference>
<dbReference type="Gene3D" id="1.10.260.40">
    <property type="entry name" value="lambda repressor-like DNA-binding domains"/>
    <property type="match status" value="1"/>
</dbReference>
<dbReference type="RefSeq" id="WP_311613645.1">
    <property type="nucleotide sequence ID" value="NZ_JAVRFI010000018.1"/>
</dbReference>
<dbReference type="PANTHER" id="PTHR35010:SF3">
    <property type="entry name" value="BLL4873 PROTEIN"/>
    <property type="match status" value="1"/>
</dbReference>
<dbReference type="CDD" id="cd00093">
    <property type="entry name" value="HTH_XRE"/>
    <property type="match status" value="1"/>
</dbReference>
<dbReference type="InterPro" id="IPR001387">
    <property type="entry name" value="Cro/C1-type_HTH"/>
</dbReference>
<accession>A0ABU2ST31</accession>
<keyword evidence="3" id="KW-1185">Reference proteome</keyword>
<dbReference type="InterPro" id="IPR010982">
    <property type="entry name" value="Lambda_DNA-bd_dom_sf"/>
</dbReference>
<name>A0ABU2ST31_9ACTN</name>
<proteinExistence type="predicted"/>
<dbReference type="Gene3D" id="3.30.450.180">
    <property type="match status" value="1"/>
</dbReference>
<reference evidence="2" key="1">
    <citation type="submission" date="2024-05" db="EMBL/GenBank/DDBJ databases">
        <title>30 novel species of actinomycetes from the DSMZ collection.</title>
        <authorList>
            <person name="Nouioui I."/>
        </authorList>
    </citation>
    <scope>NUCLEOTIDE SEQUENCE</scope>
    <source>
        <strain evidence="2">DSM 40473</strain>
    </source>
</reference>
<dbReference type="PANTHER" id="PTHR35010">
    <property type="entry name" value="BLL4672 PROTEIN-RELATED"/>
    <property type="match status" value="1"/>
</dbReference>
<dbReference type="SUPFAM" id="SSF47413">
    <property type="entry name" value="lambda repressor-like DNA-binding domains"/>
    <property type="match status" value="1"/>
</dbReference>